<name>A0AB34J2B1_PRYPA</name>
<comment type="caution">
    <text evidence="1">The sequence shown here is derived from an EMBL/GenBank/DDBJ whole genome shotgun (WGS) entry which is preliminary data.</text>
</comment>
<reference evidence="1 2" key="1">
    <citation type="journal article" date="2024" name="Science">
        <title>Giant polyketide synthase enzymes in the biosynthesis of giant marine polyether toxins.</title>
        <authorList>
            <person name="Fallon T.R."/>
            <person name="Shende V.V."/>
            <person name="Wierzbicki I.H."/>
            <person name="Pendleton A.L."/>
            <person name="Watervoot N.F."/>
            <person name="Auber R.P."/>
            <person name="Gonzalez D.J."/>
            <person name="Wisecaver J.H."/>
            <person name="Moore B.S."/>
        </authorList>
    </citation>
    <scope>NUCLEOTIDE SEQUENCE [LARGE SCALE GENOMIC DNA]</scope>
    <source>
        <strain evidence="1 2">12B1</strain>
    </source>
</reference>
<proteinExistence type="predicted"/>
<dbReference type="Proteomes" id="UP001515480">
    <property type="component" value="Unassembled WGS sequence"/>
</dbReference>
<dbReference type="AlphaFoldDB" id="A0AB34J2B1"/>
<sequence length="581" mass="64633">MAPYDALPLADDTRAAEPLDNPEPHAHNPHPRAALRRAIAASSRRLLRLLPARLPFRLLQLAVFSFPVALVTLVLLRPDLVAAAQYGGLRLLLSPEPQPPTPRTPPNFSPRGCRWRASRPAWFCRSATEAGSPSFEAREALGPLECASRAATHLCAAPSTRTLLAGPFYSRPGEWHSLGFSYDEMLAPSDRIVAYTADVVDSSGAALPYPPVHLHHIHVMRGAGVHWYETHGDYERDRARGYRRALPDGYCDANAQPAARILLAQINDVRFTQDMAMSFDRRGGAAPPPPPHAAAPPLAWFVRLAFELAPPSSRCRAATKLIWWYPVTPAAAADRLSRYDVPRRPALFWWVMRAPRGGRLLPPAWVHSHRARYGGLLLVRGKHSPRSLAAFPRAANLTAARSALLAAAAGRLVCADDEERAPSFARLPPAADGTGGWYDRQGRVVCRQLDIERGEEYTLFSFNEPRWSTDVDPYPQHTMLFMYLDGNASATELAETFPASYGEWYLESGEYHENIDLRAEFAKTRSLKDRRRTPTHAPMIGFRISPRPSFLQQVLNRITATPEITSISQLFQRAAMHLGMR</sequence>
<evidence type="ECO:0000313" key="1">
    <source>
        <dbReference type="EMBL" id="KAL1510680.1"/>
    </source>
</evidence>
<dbReference type="EMBL" id="JBGBPQ010000015">
    <property type="protein sequence ID" value="KAL1510680.1"/>
    <property type="molecule type" value="Genomic_DNA"/>
</dbReference>
<keyword evidence="2" id="KW-1185">Reference proteome</keyword>
<gene>
    <name evidence="1" type="ORF">AB1Y20_006976</name>
</gene>
<evidence type="ECO:0000313" key="2">
    <source>
        <dbReference type="Proteomes" id="UP001515480"/>
    </source>
</evidence>
<protein>
    <recommendedName>
        <fullName evidence="3">Mannosyltransferase</fullName>
    </recommendedName>
</protein>
<evidence type="ECO:0008006" key="3">
    <source>
        <dbReference type="Google" id="ProtNLM"/>
    </source>
</evidence>
<accession>A0AB34J2B1</accession>
<organism evidence="1 2">
    <name type="scientific">Prymnesium parvum</name>
    <name type="common">Toxic golden alga</name>
    <dbReference type="NCBI Taxonomy" id="97485"/>
    <lineage>
        <taxon>Eukaryota</taxon>
        <taxon>Haptista</taxon>
        <taxon>Haptophyta</taxon>
        <taxon>Prymnesiophyceae</taxon>
        <taxon>Prymnesiales</taxon>
        <taxon>Prymnesiaceae</taxon>
        <taxon>Prymnesium</taxon>
    </lineage>
</organism>